<feature type="active site" evidence="6">
    <location>
        <position position="307"/>
    </location>
</feature>
<evidence type="ECO:0000256" key="2">
    <source>
        <dbReference type="ARBA" id="ARBA00022670"/>
    </source>
</evidence>
<dbReference type="OrthoDB" id="775830at2759"/>
<organism evidence="8 9">
    <name type="scientific">Zostera marina</name>
    <name type="common">Eelgrass</name>
    <dbReference type="NCBI Taxonomy" id="29655"/>
    <lineage>
        <taxon>Eukaryota</taxon>
        <taxon>Viridiplantae</taxon>
        <taxon>Streptophyta</taxon>
        <taxon>Embryophyta</taxon>
        <taxon>Tracheophyta</taxon>
        <taxon>Spermatophyta</taxon>
        <taxon>Magnoliopsida</taxon>
        <taxon>Liliopsida</taxon>
        <taxon>Zosteraceae</taxon>
        <taxon>Zostera</taxon>
    </lineage>
</organism>
<evidence type="ECO:0000256" key="1">
    <source>
        <dbReference type="ARBA" id="ARBA00007447"/>
    </source>
</evidence>
<dbReference type="Pfam" id="PF14541">
    <property type="entry name" value="TAXi_C"/>
    <property type="match status" value="1"/>
</dbReference>
<dbReference type="InterPro" id="IPR034161">
    <property type="entry name" value="Pepsin-like_plant"/>
</dbReference>
<dbReference type="PANTHER" id="PTHR47967">
    <property type="entry name" value="OS07G0603500 PROTEIN-RELATED"/>
    <property type="match status" value="1"/>
</dbReference>
<evidence type="ECO:0000313" key="8">
    <source>
        <dbReference type="EMBL" id="KMZ74718.1"/>
    </source>
</evidence>
<dbReference type="InterPro" id="IPR001461">
    <property type="entry name" value="Aspartic_peptidase_A1"/>
</dbReference>
<dbReference type="STRING" id="29655.A0A0K9Q098"/>
<feature type="domain" description="Peptidase A1" evidence="7">
    <location>
        <begin position="85"/>
        <end position="423"/>
    </location>
</feature>
<evidence type="ECO:0000313" key="9">
    <source>
        <dbReference type="Proteomes" id="UP000036987"/>
    </source>
</evidence>
<dbReference type="InterPro" id="IPR032861">
    <property type="entry name" value="TAXi_N"/>
</dbReference>
<dbReference type="SUPFAM" id="SSF50630">
    <property type="entry name" value="Acid proteases"/>
    <property type="match status" value="1"/>
</dbReference>
<dbReference type="Pfam" id="PF14543">
    <property type="entry name" value="TAXi_N"/>
    <property type="match status" value="1"/>
</dbReference>
<dbReference type="EMBL" id="LFYR01000252">
    <property type="protein sequence ID" value="KMZ74718.1"/>
    <property type="molecule type" value="Genomic_DNA"/>
</dbReference>
<evidence type="ECO:0000256" key="6">
    <source>
        <dbReference type="PIRSR" id="PIRSR601461-1"/>
    </source>
</evidence>
<comment type="similarity">
    <text evidence="1">Belongs to the peptidase A1 family.</text>
</comment>
<dbReference type="GO" id="GO:0006508">
    <property type="term" value="P:proteolysis"/>
    <property type="evidence" value="ECO:0007669"/>
    <property type="project" value="UniProtKB-KW"/>
</dbReference>
<keyword evidence="9" id="KW-1185">Reference proteome</keyword>
<dbReference type="InterPro" id="IPR021109">
    <property type="entry name" value="Peptidase_aspartic_dom_sf"/>
</dbReference>
<feature type="active site" evidence="6">
    <location>
        <position position="103"/>
    </location>
</feature>
<protein>
    <submittedName>
        <fullName evidence="8">Aspartic proteinase CDR1</fullName>
    </submittedName>
</protein>
<keyword evidence="4" id="KW-0378">Hydrolase</keyword>
<dbReference type="OMA" id="CSIEAQK"/>
<dbReference type="InterPro" id="IPR032799">
    <property type="entry name" value="TAXi_C"/>
</dbReference>
<gene>
    <name evidence="8" type="ORF">ZOSMA_123G00660</name>
</gene>
<keyword evidence="5" id="KW-0325">Glycoprotein</keyword>
<dbReference type="AlphaFoldDB" id="A0A0K9Q098"/>
<dbReference type="GO" id="GO:0004190">
    <property type="term" value="F:aspartic-type endopeptidase activity"/>
    <property type="evidence" value="ECO:0000318"/>
    <property type="project" value="GO_Central"/>
</dbReference>
<reference evidence="9" key="1">
    <citation type="journal article" date="2016" name="Nature">
        <title>The genome of the seagrass Zostera marina reveals angiosperm adaptation to the sea.</title>
        <authorList>
            <person name="Olsen J.L."/>
            <person name="Rouze P."/>
            <person name="Verhelst B."/>
            <person name="Lin Y.-C."/>
            <person name="Bayer T."/>
            <person name="Collen J."/>
            <person name="Dattolo E."/>
            <person name="De Paoli E."/>
            <person name="Dittami S."/>
            <person name="Maumus F."/>
            <person name="Michel G."/>
            <person name="Kersting A."/>
            <person name="Lauritano C."/>
            <person name="Lohaus R."/>
            <person name="Toepel M."/>
            <person name="Tonon T."/>
            <person name="Vanneste K."/>
            <person name="Amirebrahimi M."/>
            <person name="Brakel J."/>
            <person name="Bostroem C."/>
            <person name="Chovatia M."/>
            <person name="Grimwood J."/>
            <person name="Jenkins J.W."/>
            <person name="Jueterbock A."/>
            <person name="Mraz A."/>
            <person name="Stam W.T."/>
            <person name="Tice H."/>
            <person name="Bornberg-Bauer E."/>
            <person name="Green P.J."/>
            <person name="Pearson G.A."/>
            <person name="Procaccini G."/>
            <person name="Duarte C.M."/>
            <person name="Schmutz J."/>
            <person name="Reusch T.B.H."/>
            <person name="Van de Peer Y."/>
        </authorList>
    </citation>
    <scope>NUCLEOTIDE SEQUENCE [LARGE SCALE GENOMIC DNA]</scope>
    <source>
        <strain evidence="9">cv. Finnish</strain>
    </source>
</reference>
<dbReference type="CDD" id="cd05476">
    <property type="entry name" value="pepsin_A_like_plant"/>
    <property type="match status" value="1"/>
</dbReference>
<proteinExistence type="inferred from homology"/>
<dbReference type="FunFam" id="2.40.70.10:FF:000031">
    <property type="entry name" value="Aspartyl protease AED1"/>
    <property type="match status" value="1"/>
</dbReference>
<keyword evidence="3" id="KW-0064">Aspartyl protease</keyword>
<comment type="caution">
    <text evidence="8">The sequence shown here is derived from an EMBL/GenBank/DDBJ whole genome shotgun (WGS) entry which is preliminary data.</text>
</comment>
<dbReference type="PRINTS" id="PR00792">
    <property type="entry name" value="PEPSIN"/>
</dbReference>
<dbReference type="Gene3D" id="2.40.70.10">
    <property type="entry name" value="Acid Proteases"/>
    <property type="match status" value="2"/>
</dbReference>
<dbReference type="GO" id="GO:0005576">
    <property type="term" value="C:extracellular region"/>
    <property type="evidence" value="ECO:0000318"/>
    <property type="project" value="GO_Central"/>
</dbReference>
<evidence type="ECO:0000259" key="7">
    <source>
        <dbReference type="PROSITE" id="PS51767"/>
    </source>
</evidence>
<evidence type="ECO:0000256" key="5">
    <source>
        <dbReference type="ARBA" id="ARBA00023180"/>
    </source>
</evidence>
<name>A0A0K9Q098_ZOSMR</name>
<keyword evidence="2" id="KW-0645">Protease</keyword>
<evidence type="ECO:0000256" key="3">
    <source>
        <dbReference type="ARBA" id="ARBA00022750"/>
    </source>
</evidence>
<dbReference type="PROSITE" id="PS51767">
    <property type="entry name" value="PEPTIDASE_A1"/>
    <property type="match status" value="1"/>
</dbReference>
<dbReference type="InterPro" id="IPR033121">
    <property type="entry name" value="PEPTIDASE_A1"/>
</dbReference>
<accession>A0A0K9Q098</accession>
<dbReference type="PANTHER" id="PTHR47967:SF128">
    <property type="entry name" value="ASPARTIC PROTEINASE CDR1-LIKE"/>
    <property type="match status" value="1"/>
</dbReference>
<sequence>MRILIFFTIAAAIIQSFFTIGTTSFTVDYIHRDSPLSPYHNSSQTQYERLHATLLRNTAAVLKRRSKLQDLSIESKVYPNNQSDYLMSISMGTPPMEILAIADTGSELVWTDCEPCKKCYAQNASLFNPKRSSTFQQVSCDSKICHGNCIDCNSHNECSYSYIYGDGSVTKGAIVSETLTFSSSTGEQRRLSIPNINVGCSHETEGIFQSNEAGIIGLNDKPLSLISQLGSKIDNKFSYCLVPYGNEKSFSKFTFGPNENIDRLASLKIPFKPYYTLQLKSLSVGDTYVDMPAISINGGEIGNIMIDSGTTFTFLPTCVFAKLSSAISRLITLEPAKDPNGELQFCYRVGERRIWEDGLPDVNLNFENGVVLRLPPLNTFLKVSDSILCLAMIDNKDISILGSVAQQNFLIQYDLKNRLLSLATTDCQYQL</sequence>
<dbReference type="Proteomes" id="UP000036987">
    <property type="component" value="Unassembled WGS sequence"/>
</dbReference>
<evidence type="ECO:0000256" key="4">
    <source>
        <dbReference type="ARBA" id="ARBA00022801"/>
    </source>
</evidence>
<dbReference type="InterPro" id="IPR051708">
    <property type="entry name" value="Plant_Aspart_Prot_A1"/>
</dbReference>